<dbReference type="PANTHER" id="PTHR37017">
    <property type="entry name" value="AB HYDROLASE-1 DOMAIN-CONTAINING PROTEIN-RELATED"/>
    <property type="match status" value="1"/>
</dbReference>
<dbReference type="EMBL" id="JAEDAO010000001">
    <property type="protein sequence ID" value="MBK0394899.1"/>
    <property type="molecule type" value="Genomic_DNA"/>
</dbReference>
<dbReference type="InterPro" id="IPR029058">
    <property type="entry name" value="AB_hydrolase_fold"/>
</dbReference>
<dbReference type="InterPro" id="IPR000073">
    <property type="entry name" value="AB_hydrolase_1"/>
</dbReference>
<comment type="caution">
    <text evidence="2">The sequence shown here is derived from an EMBL/GenBank/DDBJ whole genome shotgun (WGS) entry which is preliminary data.</text>
</comment>
<accession>A0A934USI1</accession>
<evidence type="ECO:0000313" key="2">
    <source>
        <dbReference type="EMBL" id="MBK0394899.1"/>
    </source>
</evidence>
<dbReference type="SUPFAM" id="SSF53474">
    <property type="entry name" value="alpha/beta-Hydrolases"/>
    <property type="match status" value="1"/>
</dbReference>
<keyword evidence="2" id="KW-0378">Hydrolase</keyword>
<dbReference type="InterPro" id="IPR052897">
    <property type="entry name" value="Sec-Metab_Biosynth_Hydrolase"/>
</dbReference>
<reference evidence="2" key="1">
    <citation type="submission" date="2020-12" db="EMBL/GenBank/DDBJ databases">
        <title>Ramlibacter sp. nov., isolated from a freshwater alga, Cryptomonas.</title>
        <authorList>
            <person name="Kim H.M."/>
            <person name="Jeon C.O."/>
        </authorList>
    </citation>
    <scope>NUCLEOTIDE SEQUENCE</scope>
    <source>
        <strain evidence="2">CrO1</strain>
    </source>
</reference>
<proteinExistence type="predicted"/>
<dbReference type="Proteomes" id="UP000617041">
    <property type="component" value="Unassembled WGS sequence"/>
</dbReference>
<keyword evidence="3" id="KW-1185">Reference proteome</keyword>
<organism evidence="2 3">
    <name type="scientific">Ramlibacter algicola</name>
    <dbReference type="NCBI Taxonomy" id="2795217"/>
    <lineage>
        <taxon>Bacteria</taxon>
        <taxon>Pseudomonadati</taxon>
        <taxon>Pseudomonadota</taxon>
        <taxon>Betaproteobacteria</taxon>
        <taxon>Burkholderiales</taxon>
        <taxon>Comamonadaceae</taxon>
        <taxon>Ramlibacter</taxon>
    </lineage>
</organism>
<dbReference type="Pfam" id="PF12697">
    <property type="entry name" value="Abhydrolase_6"/>
    <property type="match status" value="1"/>
</dbReference>
<dbReference type="PANTHER" id="PTHR37017:SF11">
    <property type="entry name" value="ESTERASE_LIPASE_THIOESTERASE DOMAIN-CONTAINING PROTEIN"/>
    <property type="match status" value="1"/>
</dbReference>
<dbReference type="Gene3D" id="3.40.50.1820">
    <property type="entry name" value="alpha/beta hydrolase"/>
    <property type="match status" value="1"/>
</dbReference>
<dbReference type="GO" id="GO:0016787">
    <property type="term" value="F:hydrolase activity"/>
    <property type="evidence" value="ECO:0007669"/>
    <property type="project" value="UniProtKB-KW"/>
</dbReference>
<dbReference type="AlphaFoldDB" id="A0A934USI1"/>
<feature type="domain" description="AB hydrolase-1" evidence="1">
    <location>
        <begin position="5"/>
        <end position="236"/>
    </location>
</feature>
<protein>
    <submittedName>
        <fullName evidence="2">Alpha/beta hydrolase</fullName>
    </submittedName>
</protein>
<evidence type="ECO:0000259" key="1">
    <source>
        <dbReference type="Pfam" id="PF12697"/>
    </source>
</evidence>
<gene>
    <name evidence="2" type="ORF">I8E28_20005</name>
</gene>
<evidence type="ECO:0000313" key="3">
    <source>
        <dbReference type="Proteomes" id="UP000617041"/>
    </source>
</evidence>
<name>A0A934USI1_9BURK</name>
<dbReference type="RefSeq" id="WP_200789978.1">
    <property type="nucleotide sequence ID" value="NZ_JAEDAO010000001.1"/>
</dbReference>
<sequence length="243" mass="26194">MTSAVVLVHGAWHGGWCWDKVRPRLEAAGHRVLAPSLTGLGDREHLRHPIPSLDTHVADIVDLVESEDLHGVVLVGHSYGGMVITGAADALRDRVRHLVYLDAAVPADGQTFASFVPGITPEDVARREAAFRSMAPDGAWLPPISPAMVGVSDPEDVAWLQRCLRPHPLRTWLDPLRLPHGGHAGLPKTYVLATNPPTTAMGYPRVAEIARGGEWTPREIDCGHDMMVVAPERTASLIAEAAA</sequence>